<gene>
    <name evidence="2" type="ORF">COLINT_02609</name>
</gene>
<dbReference type="EMBL" id="ABXH02000013">
    <property type="protein sequence ID" value="EEP44564.1"/>
    <property type="molecule type" value="Genomic_DNA"/>
</dbReference>
<dbReference type="Proteomes" id="UP000003295">
    <property type="component" value="Unassembled WGS sequence"/>
</dbReference>
<feature type="chain" id="PRO_5002936040" evidence="1">
    <location>
        <begin position="30"/>
        <end position="157"/>
    </location>
</feature>
<dbReference type="RefSeq" id="WP_006722841.1">
    <property type="nucleotide sequence ID" value="NZ_GG692710.1"/>
</dbReference>
<keyword evidence="1" id="KW-0732">Signal</keyword>
<accession>C4F976</accession>
<dbReference type="HOGENOM" id="CLU_131394_0_0_11"/>
<dbReference type="eggNOG" id="ENOG5032DMF">
    <property type="taxonomic scope" value="Bacteria"/>
</dbReference>
<dbReference type="STRING" id="521003.COLINT_02609"/>
<protein>
    <submittedName>
        <fullName evidence="2">Uncharacterized protein</fullName>
    </submittedName>
</protein>
<comment type="caution">
    <text evidence="2">The sequence shown here is derived from an EMBL/GenBank/DDBJ whole genome shotgun (WGS) entry which is preliminary data.</text>
</comment>
<reference evidence="2 3" key="1">
    <citation type="submission" date="2009-04" db="EMBL/GenBank/DDBJ databases">
        <authorList>
            <person name="Weinstock G."/>
            <person name="Sodergren E."/>
            <person name="Clifton S."/>
            <person name="Fulton L."/>
            <person name="Fulton B."/>
            <person name="Courtney L."/>
            <person name="Fronick C."/>
            <person name="Harrison M."/>
            <person name="Strong C."/>
            <person name="Farmer C."/>
            <person name="Delahaunty K."/>
            <person name="Markovic C."/>
            <person name="Hall O."/>
            <person name="Minx P."/>
            <person name="Tomlinson C."/>
            <person name="Mitreva M."/>
            <person name="Nelson J."/>
            <person name="Hou S."/>
            <person name="Wollam A."/>
            <person name="Pepin K.H."/>
            <person name="Johnson M."/>
            <person name="Bhonagiri V."/>
            <person name="Nash W.E."/>
            <person name="Warren W."/>
            <person name="Chinwalla A."/>
            <person name="Mardis E.R."/>
            <person name="Wilson R.K."/>
        </authorList>
    </citation>
    <scope>NUCLEOTIDE SEQUENCE [LARGE SCALE GENOMIC DNA]</scope>
    <source>
        <strain evidence="2 3">DSM 13280</strain>
    </source>
</reference>
<proteinExistence type="predicted"/>
<dbReference type="AlphaFoldDB" id="C4F976"/>
<evidence type="ECO:0000313" key="2">
    <source>
        <dbReference type="EMBL" id="EEP44564.1"/>
    </source>
</evidence>
<feature type="signal peptide" evidence="1">
    <location>
        <begin position="1"/>
        <end position="29"/>
    </location>
</feature>
<evidence type="ECO:0000256" key="1">
    <source>
        <dbReference type="SAM" id="SignalP"/>
    </source>
</evidence>
<dbReference type="Pfam" id="PF10916">
    <property type="entry name" value="DUF2712"/>
    <property type="match status" value="1"/>
</dbReference>
<name>C4F976_9ACTN</name>
<sequence>MGIKQKVLVGLAGAMIVTSGLAIPSPAMAATVDAGVVPVNDVDSSYGFNFDGWFQRQNTAYRPKDTSSSTYIRIDSRSGANMRLYVDGATSSGGANYANLTIGGYVVSPGPGKYEIHNNVYETGRRWARLGASSDYGSAKLKGVWSPDCSGNYADLN</sequence>
<dbReference type="InterPro" id="IPR020208">
    <property type="entry name" value="DUF2712"/>
</dbReference>
<organism evidence="2 3">
    <name type="scientific">Collinsella intestinalis DSM 13280</name>
    <dbReference type="NCBI Taxonomy" id="521003"/>
    <lineage>
        <taxon>Bacteria</taxon>
        <taxon>Bacillati</taxon>
        <taxon>Actinomycetota</taxon>
        <taxon>Coriobacteriia</taxon>
        <taxon>Coriobacteriales</taxon>
        <taxon>Coriobacteriaceae</taxon>
        <taxon>Collinsella</taxon>
    </lineage>
</organism>
<evidence type="ECO:0000313" key="3">
    <source>
        <dbReference type="Proteomes" id="UP000003295"/>
    </source>
</evidence>